<dbReference type="Pfam" id="PF13945">
    <property type="entry name" value="NST1"/>
    <property type="match status" value="1"/>
</dbReference>
<evidence type="ECO:0000256" key="3">
    <source>
        <dbReference type="ARBA" id="ARBA00007112"/>
    </source>
</evidence>
<feature type="region of interest" description="Disordered" evidence="9">
    <location>
        <begin position="122"/>
        <end position="156"/>
    </location>
</feature>
<dbReference type="OrthoDB" id="21629at2759"/>
<comment type="similarity">
    <text evidence="3 8">Belongs to the NST1 family.</text>
</comment>
<dbReference type="GO" id="GO:0005737">
    <property type="term" value="C:cytoplasm"/>
    <property type="evidence" value="ECO:0007669"/>
    <property type="project" value="UniProtKB-SubCell"/>
</dbReference>
<keyword evidence="7 8" id="KW-0175">Coiled coil</keyword>
<sequence length="982" mass="109023">MATRGSKPKDKIWNTSTDEERARIREFWLSLGEDERKSLVKIEKEAVLRKMKEQQKHSCSCTVCGRKRTAIEEELEVLYDAYYEELEQYANHRQDVGSILPPEHYAHATASMAQRSFMQDHALPEDDYGDDPEGDEQDDFSQSEDDAYDYSSEEPSLHPHETEFLQFGSSLQVKGGILTVADDLLKNDGKKFIEMMEQLAERRMQREEDAQYASHPGMYKSHTHSHGPPPEEDEYGDEEDEDDGYDDDDYDEEEEDEDDVMTEEQRMEEGRRMFQIFAARMFEQRVLQAYREKVAAERQQRLLEELAEEDEKKDLKEAKKVKEAAKRKEKKDKQKQAKAEEKARKDAEKAAQEAEAKAAEDKRLEEQRKKKDEQRKKKELERKAQDEEKQRKEAERIKRQQDERERQQEAERKAREQKAVEKKAKDEAKRKERDEREAREKEAREKKAQEDKERRERDAKAKTERDRVRKEQQAADVAQQVAGVAKKSVQPIAPALPPGLLKQSSSTGAPSPHVTPAIPKAPTPNRPRQSSRQGSHGSSPKMPYTALGAAKAMSPSSQAQNPIVPKSILTKPPTSQQPGPAHHAQPTSPMPHVGFPPGMGPLSTFPPGLNGFPHAQGPPMQGMMPSRPGPGPSLSMFSPQQPGSQNFRGFHPPNVHSPNPMPMGRGYPMDHPPGFSTPLPNYGGPNQLPGYGMPIHSHSRQASGSDPIGSAPAPIGSAPAQPIARPTPIQRPSSVKPHEENRRPTEVDELADHLGSKALLDDADDIPEPPPDRRTSLQGHGSMRGAPLAFPFPDAPGPHRPDVYAPFPSSSAGSVWGTPPMPFPMMGSTGWGNSPTSGPFNSPFSATGGPRPGEMRIVWLRRLICNACKDVMATRHTGPDVYIEASEVMDRVNAMQGPSELNISPQEVREACEIFGEPHNGGGSLDVRDTAPQSGILAGVKFTENIGPAPTLGEIGSPVPQPSVPVGGGFGGRPFQGLGSQY</sequence>
<evidence type="ECO:0000256" key="9">
    <source>
        <dbReference type="SAM" id="MobiDB-lite"/>
    </source>
</evidence>
<feature type="region of interest" description="Disordered" evidence="9">
    <location>
        <begin position="760"/>
        <end position="784"/>
    </location>
</feature>
<keyword evidence="11" id="KW-1185">Reference proteome</keyword>
<evidence type="ECO:0000256" key="5">
    <source>
        <dbReference type="ARBA" id="ARBA00022490"/>
    </source>
</evidence>
<feature type="compositionally biased region" description="Basic and acidic residues" evidence="9">
    <location>
        <begin position="736"/>
        <end position="748"/>
    </location>
</feature>
<accession>A0A9P4V086</accession>
<dbReference type="Proteomes" id="UP000799444">
    <property type="component" value="Unassembled WGS sequence"/>
</dbReference>
<dbReference type="EMBL" id="ML996140">
    <property type="protein sequence ID" value="KAF2735042.1"/>
    <property type="molecule type" value="Genomic_DNA"/>
</dbReference>
<name>A0A9P4V086_9PLEO</name>
<evidence type="ECO:0000256" key="7">
    <source>
        <dbReference type="ARBA" id="ARBA00023054"/>
    </source>
</evidence>
<feature type="region of interest" description="Disordered" evidence="9">
    <location>
        <begin position="203"/>
        <end position="267"/>
    </location>
</feature>
<feature type="region of interest" description="Disordered" evidence="9">
    <location>
        <begin position="305"/>
        <end position="642"/>
    </location>
</feature>
<evidence type="ECO:0000256" key="4">
    <source>
        <dbReference type="ARBA" id="ARBA00020733"/>
    </source>
</evidence>
<comment type="function">
    <text evidence="1 8">May act as a negative regulator of salt tolerance.</text>
</comment>
<dbReference type="PANTHER" id="PTHR31780:SF10">
    <property type="entry name" value="LD36051P"/>
    <property type="match status" value="1"/>
</dbReference>
<feature type="compositionally biased region" description="Low complexity" evidence="9">
    <location>
        <begin position="527"/>
        <end position="540"/>
    </location>
</feature>
<dbReference type="CDD" id="cd06503">
    <property type="entry name" value="ATP-synt_Fo_b"/>
    <property type="match status" value="1"/>
</dbReference>
<keyword evidence="5 8" id="KW-0963">Cytoplasm</keyword>
<feature type="compositionally biased region" description="Low complexity" evidence="9">
    <location>
        <begin position="474"/>
        <end position="490"/>
    </location>
</feature>
<feature type="compositionally biased region" description="Low complexity" evidence="9">
    <location>
        <begin position="617"/>
        <end position="636"/>
    </location>
</feature>
<feature type="region of interest" description="Disordered" evidence="9">
    <location>
        <begin position="672"/>
        <end position="748"/>
    </location>
</feature>
<evidence type="ECO:0000256" key="1">
    <source>
        <dbReference type="ARBA" id="ARBA00002545"/>
    </source>
</evidence>
<evidence type="ECO:0000256" key="8">
    <source>
        <dbReference type="RuleBase" id="RU049441"/>
    </source>
</evidence>
<protein>
    <recommendedName>
        <fullName evidence="4 8">Stress response protein NST1</fullName>
    </recommendedName>
</protein>
<feature type="compositionally biased region" description="Acidic residues" evidence="9">
    <location>
        <begin position="125"/>
        <end position="152"/>
    </location>
</feature>
<feature type="compositionally biased region" description="Basic and acidic residues" evidence="9">
    <location>
        <begin position="305"/>
        <end position="473"/>
    </location>
</feature>
<proteinExistence type="inferred from homology"/>
<dbReference type="AlphaFoldDB" id="A0A9P4V086"/>
<dbReference type="InterPro" id="IPR025279">
    <property type="entry name" value="NST1"/>
</dbReference>
<evidence type="ECO:0000313" key="11">
    <source>
        <dbReference type="Proteomes" id="UP000799444"/>
    </source>
</evidence>
<dbReference type="InterPro" id="IPR051195">
    <property type="entry name" value="Fungal_stress_NST1"/>
</dbReference>
<evidence type="ECO:0000256" key="2">
    <source>
        <dbReference type="ARBA" id="ARBA00004496"/>
    </source>
</evidence>
<comment type="subcellular location">
    <subcellularLocation>
        <location evidence="2 8">Cytoplasm</location>
    </subcellularLocation>
</comment>
<evidence type="ECO:0000256" key="6">
    <source>
        <dbReference type="ARBA" id="ARBA00023016"/>
    </source>
</evidence>
<comment type="caution">
    <text evidence="10">The sequence shown here is derived from an EMBL/GenBank/DDBJ whole genome shotgun (WGS) entry which is preliminary data.</text>
</comment>
<organism evidence="10 11">
    <name type="scientific">Polyplosphaeria fusca</name>
    <dbReference type="NCBI Taxonomy" id="682080"/>
    <lineage>
        <taxon>Eukaryota</taxon>
        <taxon>Fungi</taxon>
        <taxon>Dikarya</taxon>
        <taxon>Ascomycota</taxon>
        <taxon>Pezizomycotina</taxon>
        <taxon>Dothideomycetes</taxon>
        <taxon>Pleosporomycetidae</taxon>
        <taxon>Pleosporales</taxon>
        <taxon>Tetraplosphaeriaceae</taxon>
        <taxon>Polyplosphaeria</taxon>
    </lineage>
</organism>
<keyword evidence="6 8" id="KW-0346">Stress response</keyword>
<reference evidence="10" key="1">
    <citation type="journal article" date="2020" name="Stud. Mycol.">
        <title>101 Dothideomycetes genomes: a test case for predicting lifestyles and emergence of pathogens.</title>
        <authorList>
            <person name="Haridas S."/>
            <person name="Albert R."/>
            <person name="Binder M."/>
            <person name="Bloem J."/>
            <person name="Labutti K."/>
            <person name="Salamov A."/>
            <person name="Andreopoulos B."/>
            <person name="Baker S."/>
            <person name="Barry K."/>
            <person name="Bills G."/>
            <person name="Bluhm B."/>
            <person name="Cannon C."/>
            <person name="Castanera R."/>
            <person name="Culley D."/>
            <person name="Daum C."/>
            <person name="Ezra D."/>
            <person name="Gonzalez J."/>
            <person name="Henrissat B."/>
            <person name="Kuo A."/>
            <person name="Liang C."/>
            <person name="Lipzen A."/>
            <person name="Lutzoni F."/>
            <person name="Magnuson J."/>
            <person name="Mondo S."/>
            <person name="Nolan M."/>
            <person name="Ohm R."/>
            <person name="Pangilinan J."/>
            <person name="Park H.-J."/>
            <person name="Ramirez L."/>
            <person name="Alfaro M."/>
            <person name="Sun H."/>
            <person name="Tritt A."/>
            <person name="Yoshinaga Y."/>
            <person name="Zwiers L.-H."/>
            <person name="Turgeon B."/>
            <person name="Goodwin S."/>
            <person name="Spatafora J."/>
            <person name="Crous P."/>
            <person name="Grigoriev I."/>
        </authorList>
    </citation>
    <scope>NUCLEOTIDE SEQUENCE</scope>
    <source>
        <strain evidence="10">CBS 125425</strain>
    </source>
</reference>
<feature type="compositionally biased region" description="Low complexity" evidence="9">
    <location>
        <begin position="707"/>
        <end position="724"/>
    </location>
</feature>
<dbReference type="PANTHER" id="PTHR31780">
    <property type="entry name" value="STRESS RESPONSE PROTEIN NST1-RELATED"/>
    <property type="match status" value="1"/>
</dbReference>
<gene>
    <name evidence="10" type="ORF">EJ04DRAFT_435784</name>
</gene>
<evidence type="ECO:0000313" key="10">
    <source>
        <dbReference type="EMBL" id="KAF2735042.1"/>
    </source>
</evidence>
<feature type="compositionally biased region" description="Acidic residues" evidence="9">
    <location>
        <begin position="230"/>
        <end position="262"/>
    </location>
</feature>